<proteinExistence type="inferred from homology"/>
<dbReference type="InterPro" id="IPR029688">
    <property type="entry name" value="ICR"/>
</dbReference>
<dbReference type="AlphaFoldDB" id="A0A9Q0QZ22"/>
<name>A0A9Q0QZ22_9MAGN</name>
<feature type="compositionally biased region" description="Polar residues" evidence="3">
    <location>
        <begin position="51"/>
        <end position="62"/>
    </location>
</feature>
<keyword evidence="5" id="KW-1185">Reference proteome</keyword>
<evidence type="ECO:0008006" key="6">
    <source>
        <dbReference type="Google" id="ProtNLM"/>
    </source>
</evidence>
<dbReference type="OrthoDB" id="782896at2759"/>
<evidence type="ECO:0000256" key="3">
    <source>
        <dbReference type="SAM" id="MobiDB-lite"/>
    </source>
</evidence>
<protein>
    <recommendedName>
        <fullName evidence="6">Interactor of constitutive active ROPs 4</fullName>
    </recommendedName>
</protein>
<dbReference type="EMBL" id="JAMYWD010000003">
    <property type="protein sequence ID" value="KAJ4976920.1"/>
    <property type="molecule type" value="Genomic_DNA"/>
</dbReference>
<feature type="compositionally biased region" description="Basic and acidic residues" evidence="3">
    <location>
        <begin position="79"/>
        <end position="106"/>
    </location>
</feature>
<feature type="compositionally biased region" description="Low complexity" evidence="3">
    <location>
        <begin position="10"/>
        <end position="26"/>
    </location>
</feature>
<comment type="caution">
    <text evidence="4">The sequence shown here is derived from an EMBL/GenBank/DDBJ whole genome shotgun (WGS) entry which is preliminary data.</text>
</comment>
<feature type="region of interest" description="Disordered" evidence="3">
    <location>
        <begin position="1"/>
        <end position="197"/>
    </location>
</feature>
<feature type="compositionally biased region" description="Basic and acidic residues" evidence="3">
    <location>
        <begin position="27"/>
        <end position="49"/>
    </location>
</feature>
<keyword evidence="2" id="KW-0175">Coiled coil</keyword>
<reference evidence="4" key="1">
    <citation type="journal article" date="2023" name="Plant J.">
        <title>The genome of the king protea, Protea cynaroides.</title>
        <authorList>
            <person name="Chang J."/>
            <person name="Duong T.A."/>
            <person name="Schoeman C."/>
            <person name="Ma X."/>
            <person name="Roodt D."/>
            <person name="Barker N."/>
            <person name="Li Z."/>
            <person name="Van de Peer Y."/>
            <person name="Mizrachi E."/>
        </authorList>
    </citation>
    <scope>NUCLEOTIDE SEQUENCE</scope>
    <source>
        <tissue evidence="4">Young leaves</tissue>
    </source>
</reference>
<evidence type="ECO:0000256" key="1">
    <source>
        <dbReference type="ARBA" id="ARBA00009778"/>
    </source>
</evidence>
<dbReference type="PANTHER" id="PTHR34224:SF2">
    <property type="entry name" value="INTERACTOR OF CONSTITUTIVE ACTIVE ROPS 4"/>
    <property type="match status" value="1"/>
</dbReference>
<evidence type="ECO:0000313" key="5">
    <source>
        <dbReference type="Proteomes" id="UP001141806"/>
    </source>
</evidence>
<dbReference type="Proteomes" id="UP001141806">
    <property type="component" value="Unassembled WGS sequence"/>
</dbReference>
<evidence type="ECO:0000256" key="2">
    <source>
        <dbReference type="ARBA" id="ARBA00023054"/>
    </source>
</evidence>
<evidence type="ECO:0000313" key="4">
    <source>
        <dbReference type="EMBL" id="KAJ4976920.1"/>
    </source>
</evidence>
<sequence>MPRSRGSELPQRQSPRGPPSARASSSDSDHHHRPIVDRSPKVGISERRSPRGSQPDSLQQKKLGTRIADLESQLGQTQEELKKLKDQLDSAEAAKREAQAELEKKAQKPIVLETPKEEEDQPPPSPEKIHESSSSSNEKNLCNSDDQSTDVFEVPVETKPEPDLTEVTKEEEDETKTEQVENSVEQPTPLLQELEKSALLKEEIDSLNEKLREKEKDLELSREENERLKKQAKDAGAKAALALAKEEESALKLGKVGEELEESKVNLSRLNEKLEAMEAAKETMETEMKKLRVQTEQWKKAADAAAAILSGGVEMNERRIAERCGSMDKQFGSGYGAADGFGGFVGSPLMNDDLDDGFGSGKRKGAGIRMFGDLWKKKGQK</sequence>
<comment type="similarity">
    <text evidence="1">Belongs to the ICR family.</text>
</comment>
<feature type="compositionally biased region" description="Basic and acidic residues" evidence="3">
    <location>
        <begin position="156"/>
        <end position="168"/>
    </location>
</feature>
<accession>A0A9Q0QZ22</accession>
<dbReference type="PANTHER" id="PTHR34224">
    <property type="entry name" value="INTERACTOR OF CONSTITUTIVE ACTIVE ROPS 2, CHLOROPLASTIC-RELATED"/>
    <property type="match status" value="1"/>
</dbReference>
<organism evidence="4 5">
    <name type="scientific">Protea cynaroides</name>
    <dbReference type="NCBI Taxonomy" id="273540"/>
    <lineage>
        <taxon>Eukaryota</taxon>
        <taxon>Viridiplantae</taxon>
        <taxon>Streptophyta</taxon>
        <taxon>Embryophyta</taxon>
        <taxon>Tracheophyta</taxon>
        <taxon>Spermatophyta</taxon>
        <taxon>Magnoliopsida</taxon>
        <taxon>Proteales</taxon>
        <taxon>Proteaceae</taxon>
        <taxon>Protea</taxon>
    </lineage>
</organism>
<feature type="compositionally biased region" description="Polar residues" evidence="3">
    <location>
        <begin position="139"/>
        <end position="150"/>
    </location>
</feature>
<gene>
    <name evidence="4" type="ORF">NE237_002026</name>
</gene>
<feature type="region of interest" description="Disordered" evidence="3">
    <location>
        <begin position="209"/>
        <end position="232"/>
    </location>
</feature>